<dbReference type="SUPFAM" id="SSF52540">
    <property type="entry name" value="P-loop containing nucleoside triphosphate hydrolases"/>
    <property type="match status" value="1"/>
</dbReference>
<keyword evidence="3" id="KW-1185">Reference proteome</keyword>
<accession>A0ABS3XMF0</accession>
<dbReference type="SMART" id="SM00028">
    <property type="entry name" value="TPR"/>
    <property type="match status" value="5"/>
</dbReference>
<gene>
    <name evidence="2" type="ORF">ITI46_33925</name>
</gene>
<sequence>PSPPPPAAAAARPAQLPADLPVFTGRGAELARTHALLPAEGQLPTAVVISAIGGMAGVGKTTLAVHWAHQIAHLFPDGQLFVNLRGFDPTGSAMPPDEAVHTFLDALGVPPGQMPSRPEARAALYRSLLADRRVLLLLDNARDPEQVRPLLPSGPGCLAIVTSRSQLTGLIAGDGAHPLTLNPLTPAEARDFLARRLGADRLAAAPEAADEIIARCARLPLALAIVAARAATHPDFPLHAVAAELRDSHGSLDAFAGGDISTDVRAVFSWSYHALSAPAARLFQLLAAHPGPDISAPAVAALAGLTLRETRGPLGELTHAHLLTEHFPGRYAFHDLLRVYAAERARCEESAADREQALERVLTWYLHTADAASRFITPERPRVPLVPLPEDCRPLEFTTYDGALDWCTAERANLVAAVDHAASHGQSGLAWRLTAALWGFFYLRSHRNDWVFTNRTSLAAARRDHDRLGEAESLTGLANALTHAGSFDDAVDHYNQALPLWQELGDEQGASRVTGNLGDVCLRAGRIEEAIGHLLHTLEADRTRGHRWGEGICLNNLGEAYLRLGRLDEAREYLEQALVVQRATDNRWVEGITLDFLGTVYHRLDRHDDAVEHYHRALEAHRDVGNRWGEAHTLSHHADVRMAVGELDTARAGWRQALRLLEEFNHPDAEEIRDKLRGLDGSLDGSLADAQHAAE</sequence>
<feature type="repeat" description="TPR" evidence="1">
    <location>
        <begin position="471"/>
        <end position="504"/>
    </location>
</feature>
<organism evidence="2 3">
    <name type="scientific">Streptomyces oryzae</name>
    <dbReference type="NCBI Taxonomy" id="1434886"/>
    <lineage>
        <taxon>Bacteria</taxon>
        <taxon>Bacillati</taxon>
        <taxon>Actinomycetota</taxon>
        <taxon>Actinomycetes</taxon>
        <taxon>Kitasatosporales</taxon>
        <taxon>Streptomycetaceae</taxon>
        <taxon>Streptomyces</taxon>
    </lineage>
</organism>
<dbReference type="Pfam" id="PF13432">
    <property type="entry name" value="TPR_16"/>
    <property type="match status" value="1"/>
</dbReference>
<evidence type="ECO:0000313" key="3">
    <source>
        <dbReference type="Proteomes" id="UP001519064"/>
    </source>
</evidence>
<dbReference type="PANTHER" id="PTHR47691">
    <property type="entry name" value="REGULATOR-RELATED"/>
    <property type="match status" value="1"/>
</dbReference>
<dbReference type="PANTHER" id="PTHR47691:SF3">
    <property type="entry name" value="HTH-TYPE TRANSCRIPTIONAL REGULATOR RV0890C-RELATED"/>
    <property type="match status" value="1"/>
</dbReference>
<name>A0ABS3XMF0_9ACTN</name>
<dbReference type="SUPFAM" id="SSF48452">
    <property type="entry name" value="TPR-like"/>
    <property type="match status" value="1"/>
</dbReference>
<dbReference type="Pfam" id="PF13424">
    <property type="entry name" value="TPR_12"/>
    <property type="match status" value="2"/>
</dbReference>
<feature type="repeat" description="TPR" evidence="1">
    <location>
        <begin position="591"/>
        <end position="624"/>
    </location>
</feature>
<dbReference type="InterPro" id="IPR019734">
    <property type="entry name" value="TPR_rpt"/>
</dbReference>
<dbReference type="Proteomes" id="UP001519064">
    <property type="component" value="Unassembled WGS sequence"/>
</dbReference>
<dbReference type="InterPro" id="IPR011990">
    <property type="entry name" value="TPR-like_helical_dom_sf"/>
</dbReference>
<dbReference type="Gene3D" id="3.40.50.300">
    <property type="entry name" value="P-loop containing nucleotide triphosphate hydrolases"/>
    <property type="match status" value="1"/>
</dbReference>
<feature type="repeat" description="TPR" evidence="1">
    <location>
        <begin position="551"/>
        <end position="584"/>
    </location>
</feature>
<dbReference type="EMBL" id="JADKMA010000353">
    <property type="protein sequence ID" value="MBO8196592.1"/>
    <property type="molecule type" value="Genomic_DNA"/>
</dbReference>
<proteinExistence type="predicted"/>
<reference evidence="2 3" key="1">
    <citation type="submission" date="2020-11" db="EMBL/GenBank/DDBJ databases">
        <title>Streptomyces spirodelae sp. nov., isolated from duckweed.</title>
        <authorList>
            <person name="Saimee Y."/>
            <person name="Duangmal K."/>
        </authorList>
    </citation>
    <scope>NUCLEOTIDE SEQUENCE [LARGE SCALE GENOMIC DNA]</scope>
    <source>
        <strain evidence="2 3">S16-07</strain>
    </source>
</reference>
<evidence type="ECO:0000313" key="2">
    <source>
        <dbReference type="EMBL" id="MBO8196592.1"/>
    </source>
</evidence>
<feature type="non-terminal residue" evidence="2">
    <location>
        <position position="1"/>
    </location>
</feature>
<dbReference type="InterPro" id="IPR027417">
    <property type="entry name" value="P-loop_NTPase"/>
</dbReference>
<dbReference type="RefSeq" id="WP_209243802.1">
    <property type="nucleotide sequence ID" value="NZ_JADKMA010000353.1"/>
</dbReference>
<protein>
    <submittedName>
        <fullName evidence="2">Tetratricopeptide repeat protein</fullName>
    </submittedName>
</protein>
<keyword evidence="1" id="KW-0802">TPR repeat</keyword>
<dbReference type="PROSITE" id="PS50005">
    <property type="entry name" value="TPR"/>
    <property type="match status" value="3"/>
</dbReference>
<comment type="caution">
    <text evidence="2">The sequence shown here is derived from an EMBL/GenBank/DDBJ whole genome shotgun (WGS) entry which is preliminary data.</text>
</comment>
<dbReference type="PRINTS" id="PR00364">
    <property type="entry name" value="DISEASERSIST"/>
</dbReference>
<dbReference type="Gene3D" id="1.25.40.10">
    <property type="entry name" value="Tetratricopeptide repeat domain"/>
    <property type="match status" value="1"/>
</dbReference>
<evidence type="ECO:0000256" key="1">
    <source>
        <dbReference type="PROSITE-ProRule" id="PRU00339"/>
    </source>
</evidence>